<comment type="caution">
    <text evidence="1">The sequence shown here is derived from an EMBL/GenBank/DDBJ whole genome shotgun (WGS) entry which is preliminary data.</text>
</comment>
<protein>
    <submittedName>
        <fullName evidence="1">Uncharacterized protein</fullName>
    </submittedName>
</protein>
<keyword evidence="2" id="KW-1185">Reference proteome</keyword>
<sequence length="54" mass="5938">MPITNPSLLQQHQYSYPSLLNGNTSTNILTTPTFTTLTNNMSPSLSSTTFPYLS</sequence>
<dbReference type="EMBL" id="CAJOBG010060447">
    <property type="protein sequence ID" value="CAF4546918.1"/>
    <property type="molecule type" value="Genomic_DNA"/>
</dbReference>
<reference evidence="1" key="1">
    <citation type="submission" date="2021-02" db="EMBL/GenBank/DDBJ databases">
        <authorList>
            <person name="Nowell W R."/>
        </authorList>
    </citation>
    <scope>NUCLEOTIDE SEQUENCE</scope>
</reference>
<evidence type="ECO:0000313" key="2">
    <source>
        <dbReference type="Proteomes" id="UP000663866"/>
    </source>
</evidence>
<gene>
    <name evidence="1" type="ORF">OVN521_LOCUS43032</name>
</gene>
<proteinExistence type="predicted"/>
<accession>A0A820YM13</accession>
<dbReference type="Proteomes" id="UP000663866">
    <property type="component" value="Unassembled WGS sequence"/>
</dbReference>
<organism evidence="1 2">
    <name type="scientific">Rotaria magnacalcarata</name>
    <dbReference type="NCBI Taxonomy" id="392030"/>
    <lineage>
        <taxon>Eukaryota</taxon>
        <taxon>Metazoa</taxon>
        <taxon>Spiralia</taxon>
        <taxon>Gnathifera</taxon>
        <taxon>Rotifera</taxon>
        <taxon>Eurotatoria</taxon>
        <taxon>Bdelloidea</taxon>
        <taxon>Philodinida</taxon>
        <taxon>Philodinidae</taxon>
        <taxon>Rotaria</taxon>
    </lineage>
</organism>
<feature type="non-terminal residue" evidence="1">
    <location>
        <position position="54"/>
    </location>
</feature>
<name>A0A820YM13_9BILA</name>
<dbReference type="AlphaFoldDB" id="A0A820YM13"/>
<evidence type="ECO:0000313" key="1">
    <source>
        <dbReference type="EMBL" id="CAF4546918.1"/>
    </source>
</evidence>